<protein>
    <submittedName>
        <fullName evidence="1">Uncharacterized protein</fullName>
    </submittedName>
</protein>
<name>A0A433CXA7_9FUNG</name>
<accession>A0A433CXA7</accession>
<evidence type="ECO:0000313" key="2">
    <source>
        <dbReference type="Proteomes" id="UP000268093"/>
    </source>
</evidence>
<dbReference type="Proteomes" id="UP000268093">
    <property type="component" value="Unassembled WGS sequence"/>
</dbReference>
<keyword evidence="2" id="KW-1185">Reference proteome</keyword>
<organism evidence="1 2">
    <name type="scientific">Jimgerdemannia flammicorona</name>
    <dbReference type="NCBI Taxonomy" id="994334"/>
    <lineage>
        <taxon>Eukaryota</taxon>
        <taxon>Fungi</taxon>
        <taxon>Fungi incertae sedis</taxon>
        <taxon>Mucoromycota</taxon>
        <taxon>Mucoromycotina</taxon>
        <taxon>Endogonomycetes</taxon>
        <taxon>Endogonales</taxon>
        <taxon>Endogonaceae</taxon>
        <taxon>Jimgerdemannia</taxon>
    </lineage>
</organism>
<proteinExistence type="predicted"/>
<comment type="caution">
    <text evidence="1">The sequence shown here is derived from an EMBL/GenBank/DDBJ whole genome shotgun (WGS) entry which is preliminary data.</text>
</comment>
<evidence type="ECO:0000313" key="1">
    <source>
        <dbReference type="EMBL" id="RUP43212.1"/>
    </source>
</evidence>
<reference evidence="1 2" key="1">
    <citation type="journal article" date="2018" name="New Phytol.">
        <title>Phylogenomics of Endogonaceae and evolution of mycorrhizas within Mucoromycota.</title>
        <authorList>
            <person name="Chang Y."/>
            <person name="Desiro A."/>
            <person name="Na H."/>
            <person name="Sandor L."/>
            <person name="Lipzen A."/>
            <person name="Clum A."/>
            <person name="Barry K."/>
            <person name="Grigoriev I.V."/>
            <person name="Martin F.M."/>
            <person name="Stajich J.E."/>
            <person name="Smith M.E."/>
            <person name="Bonito G."/>
            <person name="Spatafora J.W."/>
        </authorList>
    </citation>
    <scope>NUCLEOTIDE SEQUENCE [LARGE SCALE GENOMIC DNA]</scope>
    <source>
        <strain evidence="1 2">GMNB39</strain>
    </source>
</reference>
<gene>
    <name evidence="1" type="ORF">BC936DRAFT_137472</name>
</gene>
<dbReference type="EMBL" id="RBNI01011432">
    <property type="protein sequence ID" value="RUP43212.1"/>
    <property type="molecule type" value="Genomic_DNA"/>
</dbReference>
<dbReference type="AlphaFoldDB" id="A0A433CXA7"/>
<sequence length="73" mass="8160">MGVNGAGSGSCGAIEYHLSPVRNSSVYPFWISFRFWYLYLDSGADFFRHIRIPSLNISTLCKPQQIDDVSAVT</sequence>